<feature type="transmembrane region" description="Helical" evidence="1">
    <location>
        <begin position="44"/>
        <end position="67"/>
    </location>
</feature>
<organism evidence="2 3">
    <name type="scientific">Halobacteriovorax vibrionivorans</name>
    <dbReference type="NCBI Taxonomy" id="2152716"/>
    <lineage>
        <taxon>Bacteria</taxon>
        <taxon>Pseudomonadati</taxon>
        <taxon>Bdellovibrionota</taxon>
        <taxon>Bacteriovoracia</taxon>
        <taxon>Bacteriovoracales</taxon>
        <taxon>Halobacteriovoraceae</taxon>
        <taxon>Halobacteriovorax</taxon>
    </lineage>
</organism>
<protein>
    <submittedName>
        <fullName evidence="2">Uncharacterized protein</fullName>
    </submittedName>
</protein>
<comment type="caution">
    <text evidence="2">The sequence shown here is derived from an EMBL/GenBank/DDBJ whole genome shotgun (WGS) entry which is preliminary data.</text>
</comment>
<keyword evidence="3" id="KW-1185">Reference proteome</keyword>
<name>A0ABY0IET8_9BACT</name>
<reference evidence="3" key="1">
    <citation type="journal article" date="2019" name="Int. J. Syst. Evol. Microbiol.">
        <title>Halobacteriovorax valvorus sp. nov., a novel prokaryotic predator isolated from coastal seawater of China.</title>
        <authorList>
            <person name="Chen M.-X."/>
        </authorList>
    </citation>
    <scope>NUCLEOTIDE SEQUENCE [LARGE SCALE GENOMIC DNA]</scope>
    <source>
        <strain evidence="3">BL9</strain>
    </source>
</reference>
<evidence type="ECO:0000256" key="1">
    <source>
        <dbReference type="SAM" id="Phobius"/>
    </source>
</evidence>
<evidence type="ECO:0000313" key="2">
    <source>
        <dbReference type="EMBL" id="RZF21105.1"/>
    </source>
</evidence>
<dbReference type="Proteomes" id="UP000443582">
    <property type="component" value="Unassembled WGS sequence"/>
</dbReference>
<keyword evidence="1" id="KW-0812">Transmembrane</keyword>
<evidence type="ECO:0000313" key="3">
    <source>
        <dbReference type="Proteomes" id="UP000443582"/>
    </source>
</evidence>
<gene>
    <name evidence="2" type="ORF">DAY19_14085</name>
</gene>
<keyword evidence="1" id="KW-0472">Membrane</keyword>
<keyword evidence="1" id="KW-1133">Transmembrane helix</keyword>
<proteinExistence type="predicted"/>
<sequence length="205" mass="23440">MSDKSLFKEIDIAIDKQIEEARSSNFFQSTADQLRAFSETEQRIINQFFSAVTLIIPILLLAGVFIFRTIQKNELTTRLELKDSIISFKEGNVQLKTQEGGIISDAKIYEKPDFVQMLSNSLTRFDIESNQVSVDGFSRSNLGGSISRIETNLMINKFTNKALVGLLNELHRRFKVIITEVELERTKDTKFVSGKFTFEFYTKAD</sequence>
<dbReference type="EMBL" id="QDKL01000003">
    <property type="protein sequence ID" value="RZF21105.1"/>
    <property type="molecule type" value="Genomic_DNA"/>
</dbReference>
<accession>A0ABY0IET8</accession>
<dbReference type="RefSeq" id="WP_115363588.1">
    <property type="nucleotide sequence ID" value="NZ_QDKL01000003.1"/>
</dbReference>